<evidence type="ECO:0000256" key="10">
    <source>
        <dbReference type="ARBA" id="ARBA00023012"/>
    </source>
</evidence>
<protein>
    <submittedName>
        <fullName evidence="12">Sensor histidine kinase</fullName>
        <ecNumber evidence="12">2.7.13.3</ecNumber>
    </submittedName>
</protein>
<dbReference type="EC" id="2.7.13.3" evidence="12"/>
<evidence type="ECO:0000256" key="7">
    <source>
        <dbReference type="ARBA" id="ARBA00022777"/>
    </source>
</evidence>
<gene>
    <name evidence="12" type="primary">yehU_2</name>
    <name evidence="12" type="ORF">NCTC12204_01664</name>
</gene>
<comment type="subcellular location">
    <subcellularLocation>
        <location evidence="1">Cell membrane</location>
        <topology evidence="1">Multi-pass membrane protein</topology>
    </subcellularLocation>
</comment>
<comment type="caution">
    <text evidence="12">The sequence shown here is derived from an EMBL/GenBank/DDBJ whole genome shotgun (WGS) entry which is preliminary data.</text>
</comment>
<keyword evidence="2" id="KW-1003">Cell membrane</keyword>
<dbReference type="Gene3D" id="3.30.565.10">
    <property type="entry name" value="Histidine kinase-like ATPase, C-terminal domain"/>
    <property type="match status" value="1"/>
</dbReference>
<dbReference type="GO" id="GO:0005886">
    <property type="term" value="C:plasma membrane"/>
    <property type="evidence" value="ECO:0007669"/>
    <property type="project" value="UniProtKB-SubCell"/>
</dbReference>
<evidence type="ECO:0000256" key="6">
    <source>
        <dbReference type="ARBA" id="ARBA00022741"/>
    </source>
</evidence>
<evidence type="ECO:0000256" key="11">
    <source>
        <dbReference type="ARBA" id="ARBA00023136"/>
    </source>
</evidence>
<dbReference type="InterPro" id="IPR010559">
    <property type="entry name" value="Sig_transdc_His_kin_internal"/>
</dbReference>
<reference evidence="12 13" key="1">
    <citation type="submission" date="2019-05" db="EMBL/GenBank/DDBJ databases">
        <authorList>
            <consortium name="Pathogen Informatics"/>
        </authorList>
    </citation>
    <scope>NUCLEOTIDE SEQUENCE [LARGE SCALE GENOMIC DNA]</scope>
    <source>
        <strain evidence="12 13">NCTC12204</strain>
    </source>
</reference>
<dbReference type="AlphaFoldDB" id="A0A7G7IQY4"/>
<keyword evidence="7 12" id="KW-0418">Kinase</keyword>
<keyword evidence="3" id="KW-0597">Phosphoprotein</keyword>
<organism evidence="12 13">
    <name type="scientific">Enterococcus hirae</name>
    <dbReference type="NCBI Taxonomy" id="1354"/>
    <lineage>
        <taxon>Bacteria</taxon>
        <taxon>Bacillati</taxon>
        <taxon>Bacillota</taxon>
        <taxon>Bacilli</taxon>
        <taxon>Lactobacillales</taxon>
        <taxon>Enterococcaceae</taxon>
        <taxon>Enterococcus</taxon>
    </lineage>
</organism>
<keyword evidence="11" id="KW-0472">Membrane</keyword>
<dbReference type="PANTHER" id="PTHR34220">
    <property type="entry name" value="SENSOR HISTIDINE KINASE YPDA"/>
    <property type="match status" value="1"/>
</dbReference>
<keyword evidence="5" id="KW-0812">Transmembrane</keyword>
<evidence type="ECO:0000256" key="8">
    <source>
        <dbReference type="ARBA" id="ARBA00022840"/>
    </source>
</evidence>
<name>A0A7G7IQY4_ENTHR</name>
<evidence type="ECO:0000256" key="3">
    <source>
        <dbReference type="ARBA" id="ARBA00022553"/>
    </source>
</evidence>
<dbReference type="Proteomes" id="UP000352698">
    <property type="component" value="Unassembled WGS sequence"/>
</dbReference>
<evidence type="ECO:0000256" key="5">
    <source>
        <dbReference type="ARBA" id="ARBA00022692"/>
    </source>
</evidence>
<dbReference type="RefSeq" id="WP_010737758.1">
    <property type="nucleotide sequence ID" value="NZ_BSWT01000056.1"/>
</dbReference>
<dbReference type="GO" id="GO:0005524">
    <property type="term" value="F:ATP binding"/>
    <property type="evidence" value="ECO:0007669"/>
    <property type="project" value="UniProtKB-KW"/>
</dbReference>
<keyword evidence="9" id="KW-1133">Transmembrane helix</keyword>
<keyword evidence="6" id="KW-0547">Nucleotide-binding</keyword>
<dbReference type="SUPFAM" id="SSF55874">
    <property type="entry name" value="ATPase domain of HSP90 chaperone/DNA topoisomerase II/histidine kinase"/>
    <property type="match status" value="1"/>
</dbReference>
<evidence type="ECO:0000256" key="9">
    <source>
        <dbReference type="ARBA" id="ARBA00022989"/>
    </source>
</evidence>
<dbReference type="GO" id="GO:0000155">
    <property type="term" value="F:phosphorelay sensor kinase activity"/>
    <property type="evidence" value="ECO:0007669"/>
    <property type="project" value="InterPro"/>
</dbReference>
<keyword evidence="8" id="KW-0067">ATP-binding</keyword>
<evidence type="ECO:0000256" key="2">
    <source>
        <dbReference type="ARBA" id="ARBA00022475"/>
    </source>
</evidence>
<evidence type="ECO:0000256" key="1">
    <source>
        <dbReference type="ARBA" id="ARBA00004651"/>
    </source>
</evidence>
<keyword evidence="4 12" id="KW-0808">Transferase</keyword>
<dbReference type="InterPro" id="IPR050640">
    <property type="entry name" value="Bact_2-comp_sensor_kinase"/>
</dbReference>
<dbReference type="Pfam" id="PF06580">
    <property type="entry name" value="His_kinase"/>
    <property type="match status" value="1"/>
</dbReference>
<evidence type="ECO:0000313" key="12">
    <source>
        <dbReference type="EMBL" id="VTQ65164.1"/>
    </source>
</evidence>
<dbReference type="PANTHER" id="PTHR34220:SF11">
    <property type="entry name" value="SENSOR PROTEIN KINASE HPTS"/>
    <property type="match status" value="1"/>
</dbReference>
<proteinExistence type="predicted"/>
<keyword evidence="10" id="KW-0902">Two-component regulatory system</keyword>
<evidence type="ECO:0000313" key="13">
    <source>
        <dbReference type="Proteomes" id="UP000352698"/>
    </source>
</evidence>
<sequence>MTKSMTRIKHNLLKHAFYRYMLWMSVSLLVLFFIIYLITVSFHQKRDENLKEINLNFYTEIMMMKNATDNMLALLYAEQPDLEDLRQITNLSLAEYYEYKTTTYMKHAGSKYNGTQNFVNQSFKMNDYLSTVVIYHAQTKRSVVFQKDQTTTMKKVDEFHLADPNDIEKTKKQIFKINKNRNLIGFHKELHKETDLSYAADVYFYYNISPLFEKIHYQVLRNNGNIQVFYKNKPIPPEIKPKYVLDQRQAEHYVVTATTKYANVFTEYSLIYTVYSFFAILVFLGFFPFLFQYLQKIEGRLSQLTQKITKVKTGNFDPEKFAQSDDYKSDDAISLISSSIDELAYQLNDQIHQVYKSKIKQKDYQIQSIRSQINPHFLYNTLEAIRMKAELNEDHAVAGMLLNAATLYRKLIKGKDVICLAEELEYCDAYLSLFEIRFEDALFYDIVCDPSLESLLIEKFTIQPIIENFIHHGIDSQRQDNFIEIHCFEKDDRLYIEVVNNGKPIPKVEKQRIQKQLAQNSHDLEMTAPTGLFGVDYRIKQRFGHQYGVTFTTQEDYVKFQITMPKKRGGEIV</sequence>
<dbReference type="InterPro" id="IPR036890">
    <property type="entry name" value="HATPase_C_sf"/>
</dbReference>
<accession>A0A7G7IQY4</accession>
<evidence type="ECO:0000256" key="4">
    <source>
        <dbReference type="ARBA" id="ARBA00022679"/>
    </source>
</evidence>
<dbReference type="EMBL" id="CABEEP010000001">
    <property type="protein sequence ID" value="VTQ65164.1"/>
    <property type="molecule type" value="Genomic_DNA"/>
</dbReference>